<organism evidence="1 2">
    <name type="scientific">Digitaria exilis</name>
    <dbReference type="NCBI Taxonomy" id="1010633"/>
    <lineage>
        <taxon>Eukaryota</taxon>
        <taxon>Viridiplantae</taxon>
        <taxon>Streptophyta</taxon>
        <taxon>Embryophyta</taxon>
        <taxon>Tracheophyta</taxon>
        <taxon>Spermatophyta</taxon>
        <taxon>Magnoliopsida</taxon>
        <taxon>Liliopsida</taxon>
        <taxon>Poales</taxon>
        <taxon>Poaceae</taxon>
        <taxon>PACMAD clade</taxon>
        <taxon>Panicoideae</taxon>
        <taxon>Panicodae</taxon>
        <taxon>Paniceae</taxon>
        <taxon>Anthephorinae</taxon>
        <taxon>Digitaria</taxon>
    </lineage>
</organism>
<keyword evidence="2" id="KW-1185">Reference proteome</keyword>
<evidence type="ECO:0000313" key="2">
    <source>
        <dbReference type="Proteomes" id="UP000636709"/>
    </source>
</evidence>
<name>A0A835E5D9_9POAL</name>
<accession>A0A835E5D9</accession>
<sequence length="55" mass="6525">MWKARNSMIFNNERLNDDAIVRLLQDHINLWACRAPRCIDVEPLNLWCQTVVDVN</sequence>
<evidence type="ECO:0000313" key="1">
    <source>
        <dbReference type="EMBL" id="KAF8669937.1"/>
    </source>
</evidence>
<comment type="caution">
    <text evidence="1">The sequence shown here is derived from an EMBL/GenBank/DDBJ whole genome shotgun (WGS) entry which is preliminary data.</text>
</comment>
<proteinExistence type="predicted"/>
<gene>
    <name evidence="1" type="ORF">HU200_051119</name>
</gene>
<dbReference type="EMBL" id="JACEFO010002268">
    <property type="protein sequence ID" value="KAF8669937.1"/>
    <property type="molecule type" value="Genomic_DNA"/>
</dbReference>
<dbReference type="OrthoDB" id="690234at2759"/>
<reference evidence="1" key="1">
    <citation type="submission" date="2020-07" db="EMBL/GenBank/DDBJ databases">
        <title>Genome sequence and genetic diversity analysis of an under-domesticated orphan crop, white fonio (Digitaria exilis).</title>
        <authorList>
            <person name="Bennetzen J.L."/>
            <person name="Chen S."/>
            <person name="Ma X."/>
            <person name="Wang X."/>
            <person name="Yssel A.E.J."/>
            <person name="Chaluvadi S.R."/>
            <person name="Johnson M."/>
            <person name="Gangashetty P."/>
            <person name="Hamidou F."/>
            <person name="Sanogo M.D."/>
            <person name="Zwaenepoel A."/>
            <person name="Wallace J."/>
            <person name="Van De Peer Y."/>
            <person name="Van Deynze A."/>
        </authorList>
    </citation>
    <scope>NUCLEOTIDE SEQUENCE</scope>
    <source>
        <tissue evidence="1">Leaves</tissue>
    </source>
</reference>
<dbReference type="Proteomes" id="UP000636709">
    <property type="component" value="Unassembled WGS sequence"/>
</dbReference>
<protein>
    <submittedName>
        <fullName evidence="1">Uncharacterized protein</fullName>
    </submittedName>
</protein>
<dbReference type="AlphaFoldDB" id="A0A835E5D9"/>